<evidence type="ECO:0000259" key="2">
    <source>
        <dbReference type="Pfam" id="PF07331"/>
    </source>
</evidence>
<sequence>MYPRSEKRLATGLLYLLLGAGTALLASGYPMGTPARIGPGYFPFWLGLLLAALGLSITVRAYAARAPREKLERWDFKSLSWMTGSVVLFGVMLKPLGLVLAIATLVVVASRASHEFTWRGALANAAVMVALIVGAFVYGLGLPFSLWPAFLD</sequence>
<dbReference type="EMBL" id="SGXC01000003">
    <property type="protein sequence ID" value="RZS78762.1"/>
    <property type="molecule type" value="Genomic_DNA"/>
</dbReference>
<evidence type="ECO:0000313" key="4">
    <source>
        <dbReference type="Proteomes" id="UP000292445"/>
    </source>
</evidence>
<keyword evidence="1" id="KW-1133">Transmembrane helix</keyword>
<dbReference type="AlphaFoldDB" id="A0A4Q7N9B9"/>
<keyword evidence="1" id="KW-0812">Transmembrane</keyword>
<dbReference type="Proteomes" id="UP000292445">
    <property type="component" value="Unassembled WGS sequence"/>
</dbReference>
<evidence type="ECO:0000256" key="1">
    <source>
        <dbReference type="SAM" id="Phobius"/>
    </source>
</evidence>
<proteinExistence type="predicted"/>
<name>A0A4Q7N9B9_9BURK</name>
<comment type="caution">
    <text evidence="3">The sequence shown here is derived from an EMBL/GenBank/DDBJ whole genome shotgun (WGS) entry which is preliminary data.</text>
</comment>
<feature type="domain" description="DUF1468" evidence="2">
    <location>
        <begin position="10"/>
        <end position="144"/>
    </location>
</feature>
<keyword evidence="1" id="KW-0472">Membrane</keyword>
<reference evidence="3 4" key="1">
    <citation type="submission" date="2019-02" db="EMBL/GenBank/DDBJ databases">
        <title>Genomic Encyclopedia of Type Strains, Phase IV (KMG-IV): sequencing the most valuable type-strain genomes for metagenomic binning, comparative biology and taxonomic classification.</title>
        <authorList>
            <person name="Goeker M."/>
        </authorList>
    </citation>
    <scope>NUCLEOTIDE SEQUENCE [LARGE SCALE GENOMIC DNA]</scope>
    <source>
        <strain evidence="3 4">K24</strain>
    </source>
</reference>
<feature type="transmembrane region" description="Helical" evidence="1">
    <location>
        <begin position="121"/>
        <end position="147"/>
    </location>
</feature>
<gene>
    <name evidence="3" type="ORF">EV675_5419</name>
</gene>
<keyword evidence="4" id="KW-1185">Reference proteome</keyword>
<protein>
    <submittedName>
        <fullName evidence="3">Tripartite tricarboxylate transporter TctB family protein</fullName>
    </submittedName>
</protein>
<accession>A0A4Q7N9B9</accession>
<dbReference type="Pfam" id="PF07331">
    <property type="entry name" value="TctB"/>
    <property type="match status" value="1"/>
</dbReference>
<dbReference type="InterPro" id="IPR009936">
    <property type="entry name" value="DUF1468"/>
</dbReference>
<feature type="transmembrane region" description="Helical" evidence="1">
    <location>
        <begin position="44"/>
        <end position="63"/>
    </location>
</feature>
<organism evidence="3 4">
    <name type="scientific">Pigmentiphaga kullae</name>
    <dbReference type="NCBI Taxonomy" id="151784"/>
    <lineage>
        <taxon>Bacteria</taxon>
        <taxon>Pseudomonadati</taxon>
        <taxon>Pseudomonadota</taxon>
        <taxon>Betaproteobacteria</taxon>
        <taxon>Burkholderiales</taxon>
        <taxon>Alcaligenaceae</taxon>
        <taxon>Pigmentiphaga</taxon>
    </lineage>
</organism>
<feature type="transmembrane region" description="Helical" evidence="1">
    <location>
        <begin position="84"/>
        <end position="109"/>
    </location>
</feature>
<evidence type="ECO:0000313" key="3">
    <source>
        <dbReference type="EMBL" id="RZS78762.1"/>
    </source>
</evidence>
<dbReference type="OrthoDB" id="7029611at2"/>
<dbReference type="RefSeq" id="WP_130361719.1">
    <property type="nucleotide sequence ID" value="NZ_SGXC01000003.1"/>
</dbReference>